<keyword evidence="1" id="KW-0732">Signal</keyword>
<dbReference type="RefSeq" id="WP_123864492.1">
    <property type="nucleotide sequence ID" value="NZ_QXZY01000001.1"/>
</dbReference>
<name>A0A3N4MTM7_9BACT</name>
<dbReference type="AlphaFoldDB" id="A0A3N4MTM7"/>
<comment type="caution">
    <text evidence="2">The sequence shown here is derived from an EMBL/GenBank/DDBJ whole genome shotgun (WGS) entry which is preliminary data.</text>
</comment>
<proteinExistence type="predicted"/>
<sequence>MTRRWSLYLPLLLATVLFSCAEESIEPNSEGKLIGDYDFVSLSVDGTTVSETIFPDETTKVVAEVIYHTKNNTGTYTFDGKKIIGMNVGYSVDTTLKAVYYVDGVKDDEFELPFAATIPPLNSAGTYKLIGEDSLYFEGGFISPPSGGGAPMVSGPSGARFVVTGNTLILTAKFSTSTSTTQMGITTRSITNGSTTVRMKKR</sequence>
<accession>A0A3N4MTM7</accession>
<dbReference type="PROSITE" id="PS51257">
    <property type="entry name" value="PROKAR_LIPOPROTEIN"/>
    <property type="match status" value="1"/>
</dbReference>
<reference evidence="3" key="1">
    <citation type="submission" date="2018-11" db="EMBL/GenBank/DDBJ databases">
        <title>Chitinophaga lutea sp.nov., isolate from arsenic contaminated soil.</title>
        <authorList>
            <person name="Zong Y."/>
        </authorList>
    </citation>
    <scope>NUCLEOTIDE SEQUENCE [LARGE SCALE GENOMIC DNA]</scope>
    <source>
        <strain evidence="3">YLT18</strain>
    </source>
</reference>
<keyword evidence="3" id="KW-1185">Reference proteome</keyword>
<evidence type="ECO:0000313" key="3">
    <source>
        <dbReference type="Proteomes" id="UP000279089"/>
    </source>
</evidence>
<feature type="signal peptide" evidence="1">
    <location>
        <begin position="1"/>
        <end position="21"/>
    </location>
</feature>
<organism evidence="2 3">
    <name type="scientific">Chitinophaga barathri</name>
    <dbReference type="NCBI Taxonomy" id="1647451"/>
    <lineage>
        <taxon>Bacteria</taxon>
        <taxon>Pseudomonadati</taxon>
        <taxon>Bacteroidota</taxon>
        <taxon>Chitinophagia</taxon>
        <taxon>Chitinophagales</taxon>
        <taxon>Chitinophagaceae</taxon>
        <taxon>Chitinophaga</taxon>
    </lineage>
</organism>
<dbReference type="EMBL" id="RMBX01000001">
    <property type="protein sequence ID" value="RPD42879.1"/>
    <property type="molecule type" value="Genomic_DNA"/>
</dbReference>
<evidence type="ECO:0000256" key="1">
    <source>
        <dbReference type="SAM" id="SignalP"/>
    </source>
</evidence>
<evidence type="ECO:0000313" key="2">
    <source>
        <dbReference type="EMBL" id="RPD42879.1"/>
    </source>
</evidence>
<protein>
    <recommendedName>
        <fullName evidence="4">Lipocalin-like domain-containing protein</fullName>
    </recommendedName>
</protein>
<feature type="chain" id="PRO_5018065608" description="Lipocalin-like domain-containing protein" evidence="1">
    <location>
        <begin position="22"/>
        <end position="202"/>
    </location>
</feature>
<gene>
    <name evidence="2" type="ORF">EG028_00850</name>
</gene>
<evidence type="ECO:0008006" key="4">
    <source>
        <dbReference type="Google" id="ProtNLM"/>
    </source>
</evidence>
<dbReference type="Proteomes" id="UP000279089">
    <property type="component" value="Unassembled WGS sequence"/>
</dbReference>